<feature type="compositionally biased region" description="Pro residues" evidence="1">
    <location>
        <begin position="205"/>
        <end position="237"/>
    </location>
</feature>
<evidence type="ECO:0000256" key="1">
    <source>
        <dbReference type="SAM" id="MobiDB-lite"/>
    </source>
</evidence>
<protein>
    <submittedName>
        <fullName evidence="2">Uncharacterized protein</fullName>
    </submittedName>
</protein>
<accession>A0A4V6DT33</accession>
<sequence length="680" mass="76779">MIPVEMLRIAEDYAMKLDPLQLLDTGPGGQAVEHTPRIDPWKRVRKMAKGPLPSDRRKWTKNMFDSRASEWFDFAESSDPTHLLDTARPNPGHPPPKPPPDWRNPFSIDVPRTPDLVRIPLKDQDVFWLRRWWRRMKAWIRRVVSEPPPPPPRIPWHDPIPRPPPYLKKPLPLYDPPAPWGSEPKPNPPQLEPELPKPEPEPADPRPGQPGPGPDSPRPPDAPNPELHPPNPEQKPPGPEREAPHVDPKPTVPLKPTPPLPKATPPLRTPPEARFPHDPAPNIPEATKGELAARFSRIQAGESTMKVFPQLAGLAPEMQARTLYALGLPKELTGAVARKIPMAVASRVMAVIGENVATVLMDFYTSRYMMALDAVLTVMDIVTTIMMIIDLVPYDMGTCDAKNGVCLLSSDVHRHEEHRCHTHHPCRTTGDTCGHRGPEPHRTICNWHQREVYHAITGRGPWKEILDELGDRASADDPDRWHDHKGCKHITKKKKEGCEKNKDYWFNECMDQLQKRHGDRKKKTCEYTAEATVHKCKQTVEEWRPNCVATRKILIEIEANSPDPSNTINPPPKPTVTSASNATAPMQQNTTMTINPSPVQTGEDPLAHEELPAITGVPKHDWCHNRHKELKKEHCHGLKEKQKKKACENDVEAWEEKCKLLAAKRKHDPNALPMVSMVAG</sequence>
<gene>
    <name evidence="2" type="ORF">C1H76_8666</name>
</gene>
<name>A0A4V6DT33_9PEZI</name>
<feature type="compositionally biased region" description="Pro residues" evidence="1">
    <location>
        <begin position="91"/>
        <end position="102"/>
    </location>
</feature>
<evidence type="ECO:0000313" key="2">
    <source>
        <dbReference type="EMBL" id="TKX19132.1"/>
    </source>
</evidence>
<reference evidence="2 3" key="1">
    <citation type="submission" date="2018-02" db="EMBL/GenBank/DDBJ databases">
        <title>Draft genome sequences of Elsinoe sp., causing black scab on jojoba.</title>
        <authorList>
            <person name="Stodart B."/>
            <person name="Jeffress S."/>
            <person name="Ash G."/>
            <person name="Arun Chinnappa K."/>
        </authorList>
    </citation>
    <scope>NUCLEOTIDE SEQUENCE [LARGE SCALE GENOMIC DNA]</scope>
    <source>
        <strain evidence="2 3">Hillstone_2</strain>
    </source>
</reference>
<dbReference type="AlphaFoldDB" id="A0A4V6DT33"/>
<feature type="compositionally biased region" description="Pro residues" evidence="1">
    <location>
        <begin position="167"/>
        <end position="191"/>
    </location>
</feature>
<dbReference type="PRINTS" id="PR01217">
    <property type="entry name" value="PRICHEXTENSN"/>
</dbReference>
<dbReference type="EMBL" id="PTQR01000119">
    <property type="protein sequence ID" value="TKX19132.1"/>
    <property type="molecule type" value="Genomic_DNA"/>
</dbReference>
<feature type="compositionally biased region" description="Basic and acidic residues" evidence="1">
    <location>
        <begin position="194"/>
        <end position="204"/>
    </location>
</feature>
<feature type="compositionally biased region" description="Basic and acidic residues" evidence="1">
    <location>
        <begin position="238"/>
        <end position="248"/>
    </location>
</feature>
<feature type="region of interest" description="Disordered" evidence="1">
    <location>
        <begin position="560"/>
        <end position="580"/>
    </location>
</feature>
<feature type="region of interest" description="Disordered" evidence="1">
    <location>
        <begin position="167"/>
        <end position="285"/>
    </location>
</feature>
<feature type="region of interest" description="Disordered" evidence="1">
    <location>
        <begin position="82"/>
        <end position="107"/>
    </location>
</feature>
<feature type="compositionally biased region" description="Pro residues" evidence="1">
    <location>
        <begin position="250"/>
        <end position="269"/>
    </location>
</feature>
<evidence type="ECO:0000313" key="3">
    <source>
        <dbReference type="Proteomes" id="UP000308133"/>
    </source>
</evidence>
<proteinExistence type="predicted"/>
<organism evidence="2 3">
    <name type="scientific">Elsinoe australis</name>
    <dbReference type="NCBI Taxonomy" id="40998"/>
    <lineage>
        <taxon>Eukaryota</taxon>
        <taxon>Fungi</taxon>
        <taxon>Dikarya</taxon>
        <taxon>Ascomycota</taxon>
        <taxon>Pezizomycotina</taxon>
        <taxon>Dothideomycetes</taxon>
        <taxon>Dothideomycetidae</taxon>
        <taxon>Myriangiales</taxon>
        <taxon>Elsinoaceae</taxon>
        <taxon>Elsinoe</taxon>
    </lineage>
</organism>
<comment type="caution">
    <text evidence="2">The sequence shown here is derived from an EMBL/GenBank/DDBJ whole genome shotgun (WGS) entry which is preliminary data.</text>
</comment>
<dbReference type="Proteomes" id="UP000308133">
    <property type="component" value="Unassembled WGS sequence"/>
</dbReference>